<evidence type="ECO:0000313" key="3">
    <source>
        <dbReference type="EMBL" id="KKK70669.1"/>
    </source>
</evidence>
<dbReference type="Pfam" id="PF01206">
    <property type="entry name" value="TusA"/>
    <property type="match status" value="1"/>
</dbReference>
<protein>
    <recommendedName>
        <fullName evidence="2">UPF0033 domain-containing protein</fullName>
    </recommendedName>
</protein>
<dbReference type="CDD" id="cd00291">
    <property type="entry name" value="SirA_YedF_YeeD"/>
    <property type="match status" value="1"/>
</dbReference>
<dbReference type="EMBL" id="LAZR01058079">
    <property type="protein sequence ID" value="KKK70669.1"/>
    <property type="molecule type" value="Genomic_DNA"/>
</dbReference>
<dbReference type="SUPFAM" id="SSF64307">
    <property type="entry name" value="SirA-like"/>
    <property type="match status" value="1"/>
</dbReference>
<reference evidence="3" key="1">
    <citation type="journal article" date="2015" name="Nature">
        <title>Complex archaea that bridge the gap between prokaryotes and eukaryotes.</title>
        <authorList>
            <person name="Spang A."/>
            <person name="Saw J.H."/>
            <person name="Jorgensen S.L."/>
            <person name="Zaremba-Niedzwiedzka K."/>
            <person name="Martijn J."/>
            <person name="Lind A.E."/>
            <person name="van Eijk R."/>
            <person name="Schleper C."/>
            <person name="Guy L."/>
            <person name="Ettema T.J."/>
        </authorList>
    </citation>
    <scope>NUCLEOTIDE SEQUENCE</scope>
</reference>
<dbReference type="AlphaFoldDB" id="A0A0F8ZW68"/>
<dbReference type="InterPro" id="IPR001455">
    <property type="entry name" value="TusA-like"/>
</dbReference>
<evidence type="ECO:0000256" key="1">
    <source>
        <dbReference type="ARBA" id="ARBA00008984"/>
    </source>
</evidence>
<accession>A0A0F8ZW68</accession>
<dbReference type="Gene3D" id="3.30.110.40">
    <property type="entry name" value="TusA-like domain"/>
    <property type="match status" value="1"/>
</dbReference>
<dbReference type="PANTHER" id="PTHR33279">
    <property type="entry name" value="SULFUR CARRIER PROTEIN YEDF-RELATED"/>
    <property type="match status" value="1"/>
</dbReference>
<comment type="similarity">
    <text evidence="1">Belongs to the sulfur carrier protein TusA family.</text>
</comment>
<dbReference type="PANTHER" id="PTHR33279:SF6">
    <property type="entry name" value="SULFUR CARRIER PROTEIN YEDF-RELATED"/>
    <property type="match status" value="1"/>
</dbReference>
<dbReference type="PROSITE" id="PS01148">
    <property type="entry name" value="UPF0033"/>
    <property type="match status" value="1"/>
</dbReference>
<organism evidence="3">
    <name type="scientific">marine sediment metagenome</name>
    <dbReference type="NCBI Taxonomy" id="412755"/>
    <lineage>
        <taxon>unclassified sequences</taxon>
        <taxon>metagenomes</taxon>
        <taxon>ecological metagenomes</taxon>
    </lineage>
</organism>
<comment type="caution">
    <text evidence="3">The sequence shown here is derived from an EMBL/GenBank/DDBJ whole genome shotgun (WGS) entry which is preliminary data.</text>
</comment>
<feature type="domain" description="UPF0033" evidence="2">
    <location>
        <begin position="11"/>
        <end position="35"/>
    </location>
</feature>
<proteinExistence type="inferred from homology"/>
<sequence>MGGQEGDKTVVDVRGHACPMPIIKTSIAMKKAKSGEVFEVLANDEVFRNDIKAWCEKTRNTMERLEINGDETIATIIKK</sequence>
<gene>
    <name evidence="3" type="ORF">LCGC14_2921640</name>
</gene>
<name>A0A0F8ZW68_9ZZZZ</name>
<dbReference type="InterPro" id="IPR036868">
    <property type="entry name" value="TusA-like_sf"/>
</dbReference>
<evidence type="ECO:0000259" key="2">
    <source>
        <dbReference type="PROSITE" id="PS01148"/>
    </source>
</evidence>